<evidence type="ECO:0000313" key="2">
    <source>
        <dbReference type="EMBL" id="KAG6531934.1"/>
    </source>
</evidence>
<reference evidence="2 3" key="1">
    <citation type="submission" date="2020-08" db="EMBL/GenBank/DDBJ databases">
        <title>Plant Genome Project.</title>
        <authorList>
            <person name="Zhang R.-G."/>
        </authorList>
    </citation>
    <scope>NUCLEOTIDE SEQUENCE [LARGE SCALE GENOMIC DNA]</scope>
    <source>
        <tissue evidence="2">Rhizome</tissue>
    </source>
</reference>
<keyword evidence="3" id="KW-1185">Reference proteome</keyword>
<dbReference type="Proteomes" id="UP000734854">
    <property type="component" value="Unassembled WGS sequence"/>
</dbReference>
<dbReference type="CDD" id="cd09917">
    <property type="entry name" value="F-box_SF"/>
    <property type="match status" value="1"/>
</dbReference>
<evidence type="ECO:0000259" key="1">
    <source>
        <dbReference type="Pfam" id="PF12937"/>
    </source>
</evidence>
<dbReference type="Pfam" id="PF12937">
    <property type="entry name" value="F-box-like"/>
    <property type="match status" value="1"/>
</dbReference>
<sequence>MADEEKTEIDHHSDADEKIPADEETDAIDYFEFLPEDLIHKIFSLIGDAEVLGRCLLVSRRFKSFAQIVPAVTVRADFIQPTWSLTRRRVLNTPLLPVNSKVFLLDRVTSYSPFQRISMHQVLTNFKKIKRLHLELPVSEINVLDGGGLILKWKVEIQSSADRFAIFTATESSNPDDPYPIGLDLEAYGNDRKWKGEAWFFTALAAAWARNHCLSKIVADYPALETILVTDANGQGVLALDLKQGPNVFKNSLTTWLTSKDITVWILPKLKLPGGMVLDEPILIARDTSTADTVDLSIRNGDNHWILNSFEEPFRTAVNMMMQSELLFIEEL</sequence>
<protein>
    <recommendedName>
        <fullName evidence="1">F-box domain-containing protein</fullName>
    </recommendedName>
</protein>
<dbReference type="SUPFAM" id="SSF81383">
    <property type="entry name" value="F-box domain"/>
    <property type="match status" value="1"/>
</dbReference>
<dbReference type="AlphaFoldDB" id="A0A8J5ID28"/>
<name>A0A8J5ID28_ZINOF</name>
<organism evidence="2 3">
    <name type="scientific">Zingiber officinale</name>
    <name type="common">Ginger</name>
    <name type="synonym">Amomum zingiber</name>
    <dbReference type="NCBI Taxonomy" id="94328"/>
    <lineage>
        <taxon>Eukaryota</taxon>
        <taxon>Viridiplantae</taxon>
        <taxon>Streptophyta</taxon>
        <taxon>Embryophyta</taxon>
        <taxon>Tracheophyta</taxon>
        <taxon>Spermatophyta</taxon>
        <taxon>Magnoliopsida</taxon>
        <taxon>Liliopsida</taxon>
        <taxon>Zingiberales</taxon>
        <taxon>Zingiberaceae</taxon>
        <taxon>Zingiber</taxon>
    </lineage>
</organism>
<dbReference type="InterPro" id="IPR044809">
    <property type="entry name" value="AUF1-like"/>
</dbReference>
<gene>
    <name evidence="2" type="ORF">ZIOFF_005770</name>
</gene>
<evidence type="ECO:0000313" key="3">
    <source>
        <dbReference type="Proteomes" id="UP000734854"/>
    </source>
</evidence>
<feature type="domain" description="F-box" evidence="1">
    <location>
        <begin position="32"/>
        <end position="66"/>
    </location>
</feature>
<comment type="caution">
    <text evidence="2">The sequence shown here is derived from an EMBL/GenBank/DDBJ whole genome shotgun (WGS) entry which is preliminary data.</text>
</comment>
<dbReference type="InterPro" id="IPR036047">
    <property type="entry name" value="F-box-like_dom_sf"/>
</dbReference>
<proteinExistence type="predicted"/>
<accession>A0A8J5ID28</accession>
<dbReference type="EMBL" id="JACMSC010000002">
    <property type="protein sequence ID" value="KAG6531934.1"/>
    <property type="molecule type" value="Genomic_DNA"/>
</dbReference>
<dbReference type="InterPro" id="IPR001810">
    <property type="entry name" value="F-box_dom"/>
</dbReference>
<dbReference type="PANTHER" id="PTHR31215">
    <property type="entry name" value="OS05G0510400 PROTEIN-RELATED"/>
    <property type="match status" value="1"/>
</dbReference>